<dbReference type="InterPro" id="IPR036691">
    <property type="entry name" value="Endo/exonu/phosph_ase_sf"/>
</dbReference>
<dbReference type="Gene3D" id="3.60.10.10">
    <property type="entry name" value="Endonuclease/exonuclease/phosphatase"/>
    <property type="match status" value="1"/>
</dbReference>
<dbReference type="AlphaFoldDB" id="A0A6J8B7I8"/>
<dbReference type="EMBL" id="CACVKT020002461">
    <property type="protein sequence ID" value="CAC5378007.1"/>
    <property type="molecule type" value="Genomic_DNA"/>
</dbReference>
<dbReference type="OrthoDB" id="6082598at2759"/>
<reference evidence="1 2" key="1">
    <citation type="submission" date="2020-06" db="EMBL/GenBank/DDBJ databases">
        <authorList>
            <person name="Li R."/>
            <person name="Bekaert M."/>
        </authorList>
    </citation>
    <scope>NUCLEOTIDE SEQUENCE [LARGE SCALE GENOMIC DNA]</scope>
    <source>
        <strain evidence="2">wild</strain>
    </source>
</reference>
<sequence length="398" mass="46443">MYDYENLLRLKLPLNRKSTCTNKPNAYGHKLLDFCRKNNVYIINGRAGKDRFLGERTCKDLTTIDYCLCSSNLLSCVSDFEIKEYSPIFSDFHRQLHLTLNCWKASKSSDEVNLLAKNDNNRSRRWNAKKCDEFVNNLVEDDMFFELNFMIEELDSQSSPNTEIDTANINSVVDKICLLFNKTAKSTFGIIRPNIKYNNRNVHRPWFDKTCEKKRRLFHKARKSYNRFKNKANRTCLSVASRNYKSAMDTSFKQYQDKITSDLRTSSKSDTKKFWNILNRCTEKSGQSIKASIAELYNYFKEMNEVEEEVIETDVNLDGVNLEDNNEILNAPLSQTEIENVILNLHNEKASGIDNLTNEDIKYTMHIMIPLYVKLFNFIFDRGIVPEIWSVGIINPVF</sequence>
<protein>
    <recommendedName>
        <fullName evidence="3">Reverse transcriptase domain-containing protein</fullName>
    </recommendedName>
</protein>
<evidence type="ECO:0000313" key="2">
    <source>
        <dbReference type="Proteomes" id="UP000507470"/>
    </source>
</evidence>
<gene>
    <name evidence="1" type="ORF">MCOR_14256</name>
</gene>
<name>A0A6J8B7I8_MYTCO</name>
<organism evidence="1 2">
    <name type="scientific">Mytilus coruscus</name>
    <name type="common">Sea mussel</name>
    <dbReference type="NCBI Taxonomy" id="42192"/>
    <lineage>
        <taxon>Eukaryota</taxon>
        <taxon>Metazoa</taxon>
        <taxon>Spiralia</taxon>
        <taxon>Lophotrochozoa</taxon>
        <taxon>Mollusca</taxon>
        <taxon>Bivalvia</taxon>
        <taxon>Autobranchia</taxon>
        <taxon>Pteriomorphia</taxon>
        <taxon>Mytilida</taxon>
        <taxon>Mytiloidea</taxon>
        <taxon>Mytilidae</taxon>
        <taxon>Mytilinae</taxon>
        <taxon>Mytilus</taxon>
    </lineage>
</organism>
<dbReference type="Proteomes" id="UP000507470">
    <property type="component" value="Unassembled WGS sequence"/>
</dbReference>
<keyword evidence="2" id="KW-1185">Reference proteome</keyword>
<proteinExistence type="predicted"/>
<accession>A0A6J8B7I8</accession>
<evidence type="ECO:0008006" key="3">
    <source>
        <dbReference type="Google" id="ProtNLM"/>
    </source>
</evidence>
<evidence type="ECO:0000313" key="1">
    <source>
        <dbReference type="EMBL" id="CAC5378007.1"/>
    </source>
</evidence>